<accession>A0A917DRM3</accession>
<feature type="domain" description="DUF7092" evidence="9">
    <location>
        <begin position="2"/>
        <end position="66"/>
    </location>
</feature>
<evidence type="ECO:0000256" key="7">
    <source>
        <dbReference type="SAM" id="Phobius"/>
    </source>
</evidence>
<dbReference type="RefSeq" id="WP_188766480.1">
    <property type="nucleotide sequence ID" value="NZ_BMKK01000005.1"/>
</dbReference>
<evidence type="ECO:0000313" key="11">
    <source>
        <dbReference type="Proteomes" id="UP000609064"/>
    </source>
</evidence>
<dbReference type="Pfam" id="PF01435">
    <property type="entry name" value="Peptidase_M48"/>
    <property type="match status" value="1"/>
</dbReference>
<dbReference type="EMBL" id="BMKK01000005">
    <property type="protein sequence ID" value="GGD60402.1"/>
    <property type="molecule type" value="Genomic_DNA"/>
</dbReference>
<keyword evidence="1 6" id="KW-0645">Protease</keyword>
<dbReference type="AlphaFoldDB" id="A0A917DRM3"/>
<keyword evidence="3 6" id="KW-0378">Hydrolase</keyword>
<feature type="domain" description="Peptidase M48" evidence="8">
    <location>
        <begin position="156"/>
        <end position="333"/>
    </location>
</feature>
<proteinExistence type="inferred from homology"/>
<dbReference type="PANTHER" id="PTHR22726">
    <property type="entry name" value="METALLOENDOPEPTIDASE OMA1"/>
    <property type="match status" value="1"/>
</dbReference>
<feature type="transmembrane region" description="Helical" evidence="7">
    <location>
        <begin position="97"/>
        <end position="120"/>
    </location>
</feature>
<evidence type="ECO:0000313" key="10">
    <source>
        <dbReference type="EMBL" id="GGD60402.1"/>
    </source>
</evidence>
<comment type="caution">
    <text evidence="10">The sequence shown here is derived from an EMBL/GenBank/DDBJ whole genome shotgun (WGS) entry which is preliminary data.</text>
</comment>
<dbReference type="InterPro" id="IPR001915">
    <property type="entry name" value="Peptidase_M48"/>
</dbReference>
<dbReference type="GO" id="GO:0051603">
    <property type="term" value="P:proteolysis involved in protein catabolic process"/>
    <property type="evidence" value="ECO:0007669"/>
    <property type="project" value="TreeGrafter"/>
</dbReference>
<keyword evidence="5 6" id="KW-0482">Metalloprotease</keyword>
<evidence type="ECO:0000259" key="9">
    <source>
        <dbReference type="Pfam" id="PF23368"/>
    </source>
</evidence>
<reference evidence="10" key="1">
    <citation type="journal article" date="2014" name="Int. J. Syst. Evol. Microbiol.">
        <title>Complete genome sequence of Corynebacterium casei LMG S-19264T (=DSM 44701T), isolated from a smear-ripened cheese.</title>
        <authorList>
            <consortium name="US DOE Joint Genome Institute (JGI-PGF)"/>
            <person name="Walter F."/>
            <person name="Albersmeier A."/>
            <person name="Kalinowski J."/>
            <person name="Ruckert C."/>
        </authorList>
    </citation>
    <scope>NUCLEOTIDE SEQUENCE</scope>
    <source>
        <strain evidence="10">CGMCC 1.15958</strain>
    </source>
</reference>
<evidence type="ECO:0008006" key="12">
    <source>
        <dbReference type="Google" id="ProtNLM"/>
    </source>
</evidence>
<comment type="cofactor">
    <cofactor evidence="6">
        <name>Zn(2+)</name>
        <dbReference type="ChEBI" id="CHEBI:29105"/>
    </cofactor>
    <text evidence="6">Binds 1 zinc ion per subunit.</text>
</comment>
<reference evidence="10" key="2">
    <citation type="submission" date="2020-09" db="EMBL/GenBank/DDBJ databases">
        <authorList>
            <person name="Sun Q."/>
            <person name="Zhou Y."/>
        </authorList>
    </citation>
    <scope>NUCLEOTIDE SEQUENCE</scope>
    <source>
        <strain evidence="10">CGMCC 1.15958</strain>
    </source>
</reference>
<dbReference type="Pfam" id="PF23368">
    <property type="entry name" value="DUF7092"/>
    <property type="match status" value="1"/>
</dbReference>
<gene>
    <name evidence="10" type="ORF">GCM10011514_25440</name>
</gene>
<dbReference type="PANTHER" id="PTHR22726:SF1">
    <property type="entry name" value="METALLOENDOPEPTIDASE OMA1, MITOCHONDRIAL"/>
    <property type="match status" value="1"/>
</dbReference>
<keyword evidence="7" id="KW-1133">Transmembrane helix</keyword>
<sequence>MEAIYYDGKTSQPYDAQVSISGNSLTISYENGQVIWNISQIDYSSFTGKGKTMLKYGEFPHQYLEFPIDSPLFAALENYLPKRREGFWAFANELAGAGFRGVVITIAIFVAITAGFYFLLLPKIAEYAASQIPMEAEVELGKQFYDSFVGEMEVDEERTKQLQAFAKKIDFQTEYPLKFTVVKDKQVNAFALPGGNVVVFDAILEKIKTPEELAALLSHEVTHVKERHSLKGLARSLAGSMVVSVVVGDMNAIGNILVSQARNIYELGFTRDMEKEADLEGLEIMYHNKLDPAGMIHLMERLHEEEKKYGVDKMPAYLNSHPMTKERIDYISKESRGHSGKKNVELEEIWKKIEK</sequence>
<evidence type="ECO:0000256" key="5">
    <source>
        <dbReference type="ARBA" id="ARBA00023049"/>
    </source>
</evidence>
<dbReference type="Proteomes" id="UP000609064">
    <property type="component" value="Unassembled WGS sequence"/>
</dbReference>
<keyword evidence="7" id="KW-0472">Membrane</keyword>
<keyword evidence="11" id="KW-1185">Reference proteome</keyword>
<evidence type="ECO:0000259" key="8">
    <source>
        <dbReference type="Pfam" id="PF01435"/>
    </source>
</evidence>
<dbReference type="InterPro" id="IPR051156">
    <property type="entry name" value="Mito/Outer_Membr_Metalloprot"/>
</dbReference>
<comment type="similarity">
    <text evidence="6">Belongs to the peptidase M48 family.</text>
</comment>
<evidence type="ECO:0000256" key="1">
    <source>
        <dbReference type="ARBA" id="ARBA00022670"/>
    </source>
</evidence>
<name>A0A917DRM3_9BACT</name>
<evidence type="ECO:0000256" key="2">
    <source>
        <dbReference type="ARBA" id="ARBA00022723"/>
    </source>
</evidence>
<dbReference type="GO" id="GO:0004222">
    <property type="term" value="F:metalloendopeptidase activity"/>
    <property type="evidence" value="ECO:0007669"/>
    <property type="project" value="InterPro"/>
</dbReference>
<dbReference type="GO" id="GO:0016020">
    <property type="term" value="C:membrane"/>
    <property type="evidence" value="ECO:0007669"/>
    <property type="project" value="TreeGrafter"/>
</dbReference>
<evidence type="ECO:0000256" key="6">
    <source>
        <dbReference type="RuleBase" id="RU003983"/>
    </source>
</evidence>
<keyword evidence="2" id="KW-0479">Metal-binding</keyword>
<dbReference type="GO" id="GO:0046872">
    <property type="term" value="F:metal ion binding"/>
    <property type="evidence" value="ECO:0007669"/>
    <property type="project" value="UniProtKB-KW"/>
</dbReference>
<keyword evidence="4 6" id="KW-0862">Zinc</keyword>
<evidence type="ECO:0000256" key="4">
    <source>
        <dbReference type="ARBA" id="ARBA00022833"/>
    </source>
</evidence>
<dbReference type="InterPro" id="IPR055518">
    <property type="entry name" value="DUF7092"/>
</dbReference>
<dbReference type="CDD" id="cd07332">
    <property type="entry name" value="M48C_Oma1_like"/>
    <property type="match status" value="1"/>
</dbReference>
<protein>
    <recommendedName>
        <fullName evidence="12">M48 family metallopeptidase</fullName>
    </recommendedName>
</protein>
<evidence type="ECO:0000256" key="3">
    <source>
        <dbReference type="ARBA" id="ARBA00022801"/>
    </source>
</evidence>
<organism evidence="10 11">
    <name type="scientific">Emticicia aquatilis</name>
    <dbReference type="NCBI Taxonomy" id="1537369"/>
    <lineage>
        <taxon>Bacteria</taxon>
        <taxon>Pseudomonadati</taxon>
        <taxon>Bacteroidota</taxon>
        <taxon>Cytophagia</taxon>
        <taxon>Cytophagales</taxon>
        <taxon>Leadbetterellaceae</taxon>
        <taxon>Emticicia</taxon>
    </lineage>
</organism>
<keyword evidence="7" id="KW-0812">Transmembrane</keyword>
<dbReference type="Gene3D" id="3.30.2010.10">
    <property type="entry name" value="Metalloproteases ('zincins'), catalytic domain"/>
    <property type="match status" value="1"/>
</dbReference>